<keyword evidence="2" id="KW-1133">Transmembrane helix</keyword>
<feature type="domain" description="Tim44-like" evidence="3">
    <location>
        <begin position="188"/>
        <end position="320"/>
    </location>
</feature>
<dbReference type="EMBL" id="FNKX01000001">
    <property type="protein sequence ID" value="SDQ45509.1"/>
    <property type="molecule type" value="Genomic_DNA"/>
</dbReference>
<dbReference type="Pfam" id="PF04280">
    <property type="entry name" value="Tim44"/>
    <property type="match status" value="1"/>
</dbReference>
<keyword evidence="2" id="KW-0472">Membrane</keyword>
<sequence length="323" mass="34299">MYSHTINQLRRLASVVTRGAAVLAMALVLVAGTVASNHAEAKRIGGGSSVGRQSQTASPSGQGQRSQQAQPAQQAAPAAAAAKPANRWMGPLAGLAAGLGIAALMSSLGLGEGLAQMLSSVVVIGLVIVAGMMLFRFLANRRRPDLAYGHDAANGQRMNGSLLMNQSGQAAPETNFGAWPRTAMNSAAAAQTTTVPELPVGLDQAVLLASAKTLFLRLQRAWDQNEQGDLFELTTPEMFAVIKRDLEDRGNQLSHTEITQLDVELLSTEHNGSETLVSLRFHGQMREDEDAQTAQPFEEVWNIVGHGHGDPAWRLAGIQQIGR</sequence>
<dbReference type="SMART" id="SM00978">
    <property type="entry name" value="Tim44"/>
    <property type="match status" value="1"/>
</dbReference>
<keyword evidence="5" id="KW-1185">Reference proteome</keyword>
<dbReference type="InterPro" id="IPR032710">
    <property type="entry name" value="NTF2-like_dom_sf"/>
</dbReference>
<dbReference type="SUPFAM" id="SSF54427">
    <property type="entry name" value="NTF2-like"/>
    <property type="match status" value="1"/>
</dbReference>
<dbReference type="RefSeq" id="WP_090801416.1">
    <property type="nucleotide sequence ID" value="NZ_FNKX01000001.1"/>
</dbReference>
<keyword evidence="2" id="KW-0812">Transmembrane</keyword>
<dbReference type="STRING" id="157910.SAMN05445850_0679"/>
<accession>A0A1H1B0Q5</accession>
<evidence type="ECO:0000313" key="5">
    <source>
        <dbReference type="Proteomes" id="UP000199365"/>
    </source>
</evidence>
<evidence type="ECO:0000259" key="3">
    <source>
        <dbReference type="SMART" id="SM00978"/>
    </source>
</evidence>
<name>A0A1H1B0Q5_9BURK</name>
<proteinExistence type="predicted"/>
<evidence type="ECO:0000313" key="4">
    <source>
        <dbReference type="EMBL" id="SDQ45509.1"/>
    </source>
</evidence>
<dbReference type="PANTHER" id="PTHR41542">
    <property type="entry name" value="BLL5807 PROTEIN"/>
    <property type="match status" value="1"/>
</dbReference>
<feature type="transmembrane region" description="Helical" evidence="2">
    <location>
        <begin position="117"/>
        <end position="139"/>
    </location>
</feature>
<reference evidence="5" key="1">
    <citation type="submission" date="2016-10" db="EMBL/GenBank/DDBJ databases">
        <authorList>
            <person name="Varghese N."/>
            <person name="Submissions S."/>
        </authorList>
    </citation>
    <scope>NUCLEOTIDE SEQUENCE [LARGE SCALE GENOMIC DNA]</scope>
    <source>
        <strain evidence="5">DUS833</strain>
    </source>
</reference>
<feature type="transmembrane region" description="Helical" evidence="2">
    <location>
        <begin position="12"/>
        <end position="35"/>
    </location>
</feature>
<protein>
    <submittedName>
        <fullName evidence="4">Predicted lipid-binding transport protein, Tim44 family</fullName>
    </submittedName>
</protein>
<organism evidence="4 5">
    <name type="scientific">Paraburkholderia tuberum</name>
    <dbReference type="NCBI Taxonomy" id="157910"/>
    <lineage>
        <taxon>Bacteria</taxon>
        <taxon>Pseudomonadati</taxon>
        <taxon>Pseudomonadota</taxon>
        <taxon>Betaproteobacteria</taxon>
        <taxon>Burkholderiales</taxon>
        <taxon>Burkholderiaceae</taxon>
        <taxon>Paraburkholderia</taxon>
    </lineage>
</organism>
<dbReference type="InterPro" id="IPR007379">
    <property type="entry name" value="Tim44-like_dom"/>
</dbReference>
<dbReference type="Proteomes" id="UP000199365">
    <property type="component" value="Unassembled WGS sequence"/>
</dbReference>
<feature type="region of interest" description="Disordered" evidence="1">
    <location>
        <begin position="43"/>
        <end position="80"/>
    </location>
</feature>
<gene>
    <name evidence="4" type="ORF">SAMN05445850_0679</name>
</gene>
<evidence type="ECO:0000256" key="2">
    <source>
        <dbReference type="SAM" id="Phobius"/>
    </source>
</evidence>
<feature type="transmembrane region" description="Helical" evidence="2">
    <location>
        <begin position="92"/>
        <end position="111"/>
    </location>
</feature>
<dbReference type="AlphaFoldDB" id="A0A1H1B0Q5"/>
<evidence type="ECO:0000256" key="1">
    <source>
        <dbReference type="SAM" id="MobiDB-lite"/>
    </source>
</evidence>
<feature type="compositionally biased region" description="Low complexity" evidence="1">
    <location>
        <begin position="57"/>
        <end position="80"/>
    </location>
</feature>
<dbReference type="PANTHER" id="PTHR41542:SF1">
    <property type="entry name" value="BLL5807 PROTEIN"/>
    <property type="match status" value="1"/>
</dbReference>